<dbReference type="GO" id="GO:0035723">
    <property type="term" value="P:interleukin-15-mediated signaling pathway"/>
    <property type="evidence" value="ECO:0007669"/>
    <property type="project" value="TreeGrafter"/>
</dbReference>
<dbReference type="InterPro" id="IPR013783">
    <property type="entry name" value="Ig-like_fold"/>
</dbReference>
<dbReference type="GO" id="GO:0042289">
    <property type="term" value="F:MHC class II protein binding"/>
    <property type="evidence" value="ECO:0007669"/>
    <property type="project" value="TreeGrafter"/>
</dbReference>
<dbReference type="SUPFAM" id="SSF48726">
    <property type="entry name" value="Immunoglobulin"/>
    <property type="match status" value="1"/>
</dbReference>
<proteinExistence type="predicted"/>
<accession>A0A3B3RZU7</accession>
<dbReference type="GO" id="GO:0045121">
    <property type="term" value="C:membrane raft"/>
    <property type="evidence" value="ECO:0007669"/>
    <property type="project" value="TreeGrafter"/>
</dbReference>
<dbReference type="GeneTree" id="ENSGT01140000282931"/>
<evidence type="ECO:0000259" key="1">
    <source>
        <dbReference type="PROSITE" id="PS50835"/>
    </source>
</evidence>
<evidence type="ECO:0000313" key="3">
    <source>
        <dbReference type="Proteomes" id="UP000261540"/>
    </source>
</evidence>
<dbReference type="Gene3D" id="2.60.40.10">
    <property type="entry name" value="Immunoglobulins"/>
    <property type="match status" value="1"/>
</dbReference>
<dbReference type="SMART" id="SM00409">
    <property type="entry name" value="IG"/>
    <property type="match status" value="1"/>
</dbReference>
<dbReference type="Ensembl" id="ENSPKIT00000004002.1">
    <property type="protein sequence ID" value="ENSPKIP00000023321.1"/>
    <property type="gene ID" value="ENSPKIG00000006996.1"/>
</dbReference>
<dbReference type="CDD" id="cd00096">
    <property type="entry name" value="Ig"/>
    <property type="match status" value="1"/>
</dbReference>
<dbReference type="InterPro" id="IPR013106">
    <property type="entry name" value="Ig_V-set"/>
</dbReference>
<sequence>MLVSFESSVSVESIAVYSQVGGTVALPCNNVIQSDCSSTTWIHASSEIKEYSKLVNDGKIKVSNLHEKIKVGSNCSLHIHNVSTADAGSYTCRQIISGKQRKYDTSVYLSVLTVTDLKPGSTMTLQCLLYTYRGPGQCNSYIFYTPTLRWVNDADSDLQKDPRYQIHTSSCDSNLTTELQWTDNNRKWGCQLTAKGEVKISHSYTTILSDMSVVVTDTITRPSTTPLGVFCTISAPSLIPSPMYLYRWQMNQQLIFVEYLKYFLNLERGEKHCKH</sequence>
<organism evidence="2 3">
    <name type="scientific">Paramormyrops kingsleyae</name>
    <dbReference type="NCBI Taxonomy" id="1676925"/>
    <lineage>
        <taxon>Eukaryota</taxon>
        <taxon>Metazoa</taxon>
        <taxon>Chordata</taxon>
        <taxon>Craniata</taxon>
        <taxon>Vertebrata</taxon>
        <taxon>Euteleostomi</taxon>
        <taxon>Actinopterygii</taxon>
        <taxon>Neopterygii</taxon>
        <taxon>Teleostei</taxon>
        <taxon>Osteoglossocephala</taxon>
        <taxon>Osteoglossomorpha</taxon>
        <taxon>Osteoglossiformes</taxon>
        <taxon>Mormyridae</taxon>
        <taxon>Paramormyrops</taxon>
    </lineage>
</organism>
<dbReference type="PANTHER" id="PTHR11422">
    <property type="entry name" value="T-CELL SURFACE GLYCOPROTEIN CD4"/>
    <property type="match status" value="1"/>
</dbReference>
<dbReference type="GO" id="GO:0042110">
    <property type="term" value="P:T cell activation"/>
    <property type="evidence" value="ECO:0007669"/>
    <property type="project" value="TreeGrafter"/>
</dbReference>
<dbReference type="AlphaFoldDB" id="A0A3B3RZU7"/>
<reference evidence="2" key="1">
    <citation type="submission" date="2025-08" db="UniProtKB">
        <authorList>
            <consortium name="Ensembl"/>
        </authorList>
    </citation>
    <scope>IDENTIFICATION</scope>
</reference>
<protein>
    <recommendedName>
        <fullName evidence="1">Ig-like domain-containing protein</fullName>
    </recommendedName>
</protein>
<name>A0A3B3RZU7_9TELE</name>
<dbReference type="PROSITE" id="PS50835">
    <property type="entry name" value="IG_LIKE"/>
    <property type="match status" value="2"/>
</dbReference>
<evidence type="ECO:0000313" key="2">
    <source>
        <dbReference type="Ensembl" id="ENSPKIP00000023321.1"/>
    </source>
</evidence>
<keyword evidence="3" id="KW-1185">Reference proteome</keyword>
<dbReference type="GO" id="GO:0070374">
    <property type="term" value="P:positive regulation of ERK1 and ERK2 cascade"/>
    <property type="evidence" value="ECO:0007669"/>
    <property type="project" value="TreeGrafter"/>
</dbReference>
<feature type="domain" description="Ig-like" evidence="1">
    <location>
        <begin position="105"/>
        <end position="201"/>
    </location>
</feature>
<reference evidence="2" key="2">
    <citation type="submission" date="2025-09" db="UniProtKB">
        <authorList>
            <consortium name="Ensembl"/>
        </authorList>
    </citation>
    <scope>IDENTIFICATION</scope>
</reference>
<dbReference type="InterPro" id="IPR036179">
    <property type="entry name" value="Ig-like_dom_sf"/>
</dbReference>
<dbReference type="GO" id="GO:1990782">
    <property type="term" value="F:protein tyrosine kinase binding"/>
    <property type="evidence" value="ECO:0007669"/>
    <property type="project" value="TreeGrafter"/>
</dbReference>
<dbReference type="Pfam" id="PF07686">
    <property type="entry name" value="V-set"/>
    <property type="match status" value="1"/>
</dbReference>
<dbReference type="InterPro" id="IPR007110">
    <property type="entry name" value="Ig-like_dom"/>
</dbReference>
<dbReference type="InterPro" id="IPR003599">
    <property type="entry name" value="Ig_sub"/>
</dbReference>
<dbReference type="PANTHER" id="PTHR11422:SF5">
    <property type="entry name" value="DIVERSE IMMUNOGLOBULIN DOMAIN-CONTAINING PROTEIN 1.1 ISOFORM X1-RELATED"/>
    <property type="match status" value="1"/>
</dbReference>
<dbReference type="Proteomes" id="UP000261540">
    <property type="component" value="Unplaced"/>
</dbReference>
<dbReference type="GO" id="GO:0009897">
    <property type="term" value="C:external side of plasma membrane"/>
    <property type="evidence" value="ECO:0007669"/>
    <property type="project" value="TreeGrafter"/>
</dbReference>
<feature type="domain" description="Ig-like" evidence="1">
    <location>
        <begin position="21"/>
        <end position="93"/>
    </location>
</feature>